<dbReference type="Proteomes" id="UP000654075">
    <property type="component" value="Unassembled WGS sequence"/>
</dbReference>
<comment type="catalytic activity">
    <reaction evidence="8">
        <text>Couples ATP hydrolysis with the unwinding of duplex DNA by translocating in the 3'-5' direction.</text>
        <dbReference type="EC" id="5.6.2.4"/>
    </reaction>
</comment>
<keyword evidence="6" id="KW-0238">DNA-binding</keyword>
<dbReference type="InterPro" id="IPR011545">
    <property type="entry name" value="DEAD/DEAH_box_helicase_dom"/>
</dbReference>
<keyword evidence="2" id="KW-0547">Nucleotide-binding</keyword>
<dbReference type="EC" id="5.6.2.4" evidence="9"/>
<protein>
    <recommendedName>
        <fullName evidence="9">DNA 3'-5' helicase</fullName>
        <ecNumber evidence="9">5.6.2.4</ecNumber>
    </recommendedName>
</protein>
<evidence type="ECO:0000313" key="13">
    <source>
        <dbReference type="Proteomes" id="UP000654075"/>
    </source>
</evidence>
<dbReference type="PROSITE" id="PS51192">
    <property type="entry name" value="HELICASE_ATP_BIND_1"/>
    <property type="match status" value="1"/>
</dbReference>
<dbReference type="SMART" id="SM00487">
    <property type="entry name" value="DEXDc"/>
    <property type="match status" value="1"/>
</dbReference>
<dbReference type="PROSITE" id="PS51194">
    <property type="entry name" value="HELICASE_CTER"/>
    <property type="match status" value="1"/>
</dbReference>
<evidence type="ECO:0000256" key="5">
    <source>
        <dbReference type="ARBA" id="ARBA00022840"/>
    </source>
</evidence>
<dbReference type="InterPro" id="IPR014001">
    <property type="entry name" value="Helicase_ATP-bd"/>
</dbReference>
<evidence type="ECO:0000256" key="4">
    <source>
        <dbReference type="ARBA" id="ARBA00022806"/>
    </source>
</evidence>
<dbReference type="InterPro" id="IPR004589">
    <property type="entry name" value="DNA_helicase_ATP-dep_RecQ"/>
</dbReference>
<dbReference type="GO" id="GO:0030894">
    <property type="term" value="C:replisome"/>
    <property type="evidence" value="ECO:0007669"/>
    <property type="project" value="TreeGrafter"/>
</dbReference>
<evidence type="ECO:0000259" key="10">
    <source>
        <dbReference type="PROSITE" id="PS51192"/>
    </source>
</evidence>
<dbReference type="GO" id="GO:0006281">
    <property type="term" value="P:DNA repair"/>
    <property type="evidence" value="ECO:0007669"/>
    <property type="project" value="TreeGrafter"/>
</dbReference>
<keyword evidence="4" id="KW-0347">Helicase</keyword>
<evidence type="ECO:0000313" key="12">
    <source>
        <dbReference type="EMBL" id="CAE8605118.1"/>
    </source>
</evidence>
<dbReference type="GO" id="GO:0005524">
    <property type="term" value="F:ATP binding"/>
    <property type="evidence" value="ECO:0007669"/>
    <property type="project" value="UniProtKB-KW"/>
</dbReference>
<keyword evidence="7" id="KW-0413">Isomerase</keyword>
<dbReference type="GO" id="GO:0006310">
    <property type="term" value="P:DNA recombination"/>
    <property type="evidence" value="ECO:0007669"/>
    <property type="project" value="InterPro"/>
</dbReference>
<evidence type="ECO:0000256" key="7">
    <source>
        <dbReference type="ARBA" id="ARBA00023235"/>
    </source>
</evidence>
<name>A0A813EYV7_POLGL</name>
<evidence type="ECO:0000256" key="9">
    <source>
        <dbReference type="ARBA" id="ARBA00034808"/>
    </source>
</evidence>
<dbReference type="AlphaFoldDB" id="A0A813EYV7"/>
<dbReference type="GO" id="GO:0005737">
    <property type="term" value="C:cytoplasm"/>
    <property type="evidence" value="ECO:0007669"/>
    <property type="project" value="TreeGrafter"/>
</dbReference>
<feature type="domain" description="Helicase ATP-binding" evidence="10">
    <location>
        <begin position="1"/>
        <end position="164"/>
    </location>
</feature>
<dbReference type="GO" id="GO:0016787">
    <property type="term" value="F:hydrolase activity"/>
    <property type="evidence" value="ECO:0007669"/>
    <property type="project" value="UniProtKB-KW"/>
</dbReference>
<sequence length="595" mass="65430">MAGRDALVVMPTGGGKSLCFQAPAVLKGGLTLVVSPLISLMKDQVGALLQRGIRANFYNSDQSTEEQQAVKAAALRGDLQLLYVSPERLAIQSFRRWLLKLNVTSMAVDEAHCISQWGHDFRPEYVQLGAVREELCVPVQAFTATANSEVQQDIMKNLMMRDPVTIVGCFDRPNLCYSVMKARKVQDAALEFAANWAKRSPEGAGIIYCISRKKVEEIHDSLRRDIGLKELGLRAARYHAALSKEEKEKTSDGFREKTVNIVVATIAFGMGIDRPDVRWVIHAGLPADLSQYSQVGRAGRDGKQSQLQVAYDFLVMFAELAIGALVANTGCCMWSRLARTSSHVTKRRAVATSPAVTRDLWRFDFQIHPESGALLAEFGLPQGQITCPREALADFFGALTAQVRGCPTTLLGTSSEQSLKNVLCTLKFLEDLQLRAEELLKEERIMEAIALTTTHWQVTRGVSTDLLRICARRSVQDRTPAGIAMATLVTMLGAEMVGLPEAVLLLSIPAGLGINEVVLRRVRRYAALTQTPYVYGMAKAAFQHNISRMVHDAPQVVILDKVYHVPSALSFDDLKTALAVEGPLSSEHVAGKTYF</sequence>
<dbReference type="FunFam" id="3.40.50.300:FF:001389">
    <property type="entry name" value="ATP-dependent DNA helicase RecQ"/>
    <property type="match status" value="1"/>
</dbReference>
<dbReference type="SMART" id="SM00490">
    <property type="entry name" value="HELICc"/>
    <property type="match status" value="1"/>
</dbReference>
<evidence type="ECO:0000256" key="2">
    <source>
        <dbReference type="ARBA" id="ARBA00022741"/>
    </source>
</evidence>
<evidence type="ECO:0000256" key="6">
    <source>
        <dbReference type="ARBA" id="ARBA00023125"/>
    </source>
</evidence>
<dbReference type="PANTHER" id="PTHR13710:SF105">
    <property type="entry name" value="ATP-DEPENDENT DNA HELICASE Q1"/>
    <property type="match status" value="1"/>
</dbReference>
<dbReference type="CDD" id="cd17920">
    <property type="entry name" value="DEXHc_RecQ"/>
    <property type="match status" value="1"/>
</dbReference>
<evidence type="ECO:0000256" key="1">
    <source>
        <dbReference type="ARBA" id="ARBA00005446"/>
    </source>
</evidence>
<reference evidence="12" key="1">
    <citation type="submission" date="2021-02" db="EMBL/GenBank/DDBJ databases">
        <authorList>
            <person name="Dougan E. K."/>
            <person name="Rhodes N."/>
            <person name="Thang M."/>
            <person name="Chan C."/>
        </authorList>
    </citation>
    <scope>NUCLEOTIDE SEQUENCE</scope>
</reference>
<evidence type="ECO:0000256" key="3">
    <source>
        <dbReference type="ARBA" id="ARBA00022801"/>
    </source>
</evidence>
<dbReference type="PANTHER" id="PTHR13710">
    <property type="entry name" value="DNA HELICASE RECQ FAMILY MEMBER"/>
    <property type="match status" value="1"/>
</dbReference>
<gene>
    <name evidence="12" type="ORF">PGLA1383_LOCUS23249</name>
</gene>
<comment type="caution">
    <text evidence="12">The sequence shown here is derived from an EMBL/GenBank/DDBJ whole genome shotgun (WGS) entry which is preliminary data.</text>
</comment>
<keyword evidence="5" id="KW-0067">ATP-binding</keyword>
<comment type="similarity">
    <text evidence="1">Belongs to the helicase family. RecQ subfamily.</text>
</comment>
<accession>A0A813EYV7</accession>
<dbReference type="NCBIfam" id="TIGR00614">
    <property type="entry name" value="recQ_fam"/>
    <property type="match status" value="1"/>
</dbReference>
<dbReference type="InterPro" id="IPR027417">
    <property type="entry name" value="P-loop_NTPase"/>
</dbReference>
<organism evidence="12 13">
    <name type="scientific">Polarella glacialis</name>
    <name type="common">Dinoflagellate</name>
    <dbReference type="NCBI Taxonomy" id="89957"/>
    <lineage>
        <taxon>Eukaryota</taxon>
        <taxon>Sar</taxon>
        <taxon>Alveolata</taxon>
        <taxon>Dinophyceae</taxon>
        <taxon>Suessiales</taxon>
        <taxon>Suessiaceae</taxon>
        <taxon>Polarella</taxon>
    </lineage>
</organism>
<dbReference type="GO" id="GO:0043138">
    <property type="term" value="F:3'-5' DNA helicase activity"/>
    <property type="evidence" value="ECO:0007669"/>
    <property type="project" value="UniProtKB-EC"/>
</dbReference>
<dbReference type="GO" id="GO:0009378">
    <property type="term" value="F:four-way junction helicase activity"/>
    <property type="evidence" value="ECO:0007669"/>
    <property type="project" value="TreeGrafter"/>
</dbReference>
<dbReference type="OrthoDB" id="10261556at2759"/>
<dbReference type="Gene3D" id="3.40.50.300">
    <property type="entry name" value="P-loop containing nucleotide triphosphate hydrolases"/>
    <property type="match status" value="2"/>
</dbReference>
<evidence type="ECO:0000256" key="8">
    <source>
        <dbReference type="ARBA" id="ARBA00034617"/>
    </source>
</evidence>
<dbReference type="EMBL" id="CAJNNV010017391">
    <property type="protein sequence ID" value="CAE8605118.1"/>
    <property type="molecule type" value="Genomic_DNA"/>
</dbReference>
<dbReference type="SUPFAM" id="SSF52540">
    <property type="entry name" value="P-loop containing nucleoside triphosphate hydrolases"/>
    <property type="match status" value="1"/>
</dbReference>
<dbReference type="GO" id="GO:0003677">
    <property type="term" value="F:DNA binding"/>
    <property type="evidence" value="ECO:0007669"/>
    <property type="project" value="UniProtKB-KW"/>
</dbReference>
<dbReference type="Pfam" id="PF00271">
    <property type="entry name" value="Helicase_C"/>
    <property type="match status" value="1"/>
</dbReference>
<dbReference type="Pfam" id="PF00270">
    <property type="entry name" value="DEAD"/>
    <property type="match status" value="1"/>
</dbReference>
<keyword evidence="3" id="KW-0378">Hydrolase</keyword>
<dbReference type="InterPro" id="IPR001650">
    <property type="entry name" value="Helicase_C-like"/>
</dbReference>
<proteinExistence type="inferred from homology"/>
<keyword evidence="13" id="KW-1185">Reference proteome</keyword>
<evidence type="ECO:0000259" key="11">
    <source>
        <dbReference type="PROSITE" id="PS51194"/>
    </source>
</evidence>
<feature type="domain" description="Helicase C-terminal" evidence="11">
    <location>
        <begin position="184"/>
        <end position="345"/>
    </location>
</feature>